<accession>A0A9Q1C1B3</accession>
<feature type="domain" description="DNA/pantothenate metabolism flavoprotein C-terminal" evidence="2">
    <location>
        <begin position="200"/>
        <end position="313"/>
    </location>
</feature>
<evidence type="ECO:0000259" key="2">
    <source>
        <dbReference type="Pfam" id="PF04127"/>
    </source>
</evidence>
<organism evidence="3 4">
    <name type="scientific">Holothuria leucospilota</name>
    <name type="common">Black long sea cucumber</name>
    <name type="synonym">Mertensiothuria leucospilota</name>
    <dbReference type="NCBI Taxonomy" id="206669"/>
    <lineage>
        <taxon>Eukaryota</taxon>
        <taxon>Metazoa</taxon>
        <taxon>Echinodermata</taxon>
        <taxon>Eleutherozoa</taxon>
        <taxon>Echinozoa</taxon>
        <taxon>Holothuroidea</taxon>
        <taxon>Aspidochirotacea</taxon>
        <taxon>Aspidochirotida</taxon>
        <taxon>Holothuriidae</taxon>
        <taxon>Holothuria</taxon>
    </lineage>
</organism>
<dbReference type="Pfam" id="PF04127">
    <property type="entry name" value="DFP"/>
    <property type="match status" value="1"/>
</dbReference>
<proteinExistence type="inferred from homology"/>
<dbReference type="AlphaFoldDB" id="A0A9Q1C1B3"/>
<dbReference type="OrthoDB" id="70224at2759"/>
<dbReference type="InterPro" id="IPR035929">
    <property type="entry name" value="CoaB-like_sf"/>
</dbReference>
<evidence type="ECO:0000313" key="4">
    <source>
        <dbReference type="Proteomes" id="UP001152320"/>
    </source>
</evidence>
<keyword evidence="3" id="KW-0436">Ligase</keyword>
<protein>
    <submittedName>
        <fullName evidence="3">Phosphopantothenate--cysteine ligase</fullName>
    </submittedName>
</protein>
<dbReference type="GO" id="GO:0016874">
    <property type="term" value="F:ligase activity"/>
    <property type="evidence" value="ECO:0007669"/>
    <property type="project" value="UniProtKB-KW"/>
</dbReference>
<evidence type="ECO:0000313" key="3">
    <source>
        <dbReference type="EMBL" id="KAJ8036547.1"/>
    </source>
</evidence>
<keyword evidence="4" id="KW-1185">Reference proteome</keyword>
<dbReference type="Gene3D" id="3.40.50.10300">
    <property type="entry name" value="CoaB-like"/>
    <property type="match status" value="1"/>
</dbReference>
<dbReference type="InterPro" id="IPR007085">
    <property type="entry name" value="DNA/pantothenate-metab_flavo_C"/>
</dbReference>
<sequence>MNCNYPQTNDLGASTEDELAEFSPPKLLHETKNKIFQFVDKHYTNNKRIVVVTSGGTAVPLENKTVRFIDNFSTGTRGSAAAEYPLLYIIRSLISYLACTRYFLQAGYAVIFLHRVKTLIPFRRHLDKNNSKGLSLLDIFQLNPSSGSVSITVDQSQIPQLAQVLKDYQSVQRRQMLLCVEFVTLCDYLHYLRAAAEAIQPLGRAAMIFLAAAVSDFYVPGYALPEHKIQSAHGPPVIHLRQVPKMLGCLAQEWAKKAFVVSFKLETDHSLLVRKAREALDKYKHQVVIANLLENRRTKLEVITSQDHCTLTLMKEELEGGKELEEKLIADLVVRHNQFANSDT</sequence>
<dbReference type="PANTHER" id="PTHR12290">
    <property type="entry name" value="CORNICHON-RELATED"/>
    <property type="match status" value="1"/>
</dbReference>
<dbReference type="GO" id="GO:0015937">
    <property type="term" value="P:coenzyme A biosynthetic process"/>
    <property type="evidence" value="ECO:0007669"/>
    <property type="project" value="UniProtKB-ARBA"/>
</dbReference>
<comment type="similarity">
    <text evidence="1">Belongs to the PPC synthetase family.</text>
</comment>
<evidence type="ECO:0000256" key="1">
    <source>
        <dbReference type="ARBA" id="ARBA00005703"/>
    </source>
</evidence>
<dbReference type="SUPFAM" id="SSF102645">
    <property type="entry name" value="CoaB-like"/>
    <property type="match status" value="1"/>
</dbReference>
<reference evidence="3" key="1">
    <citation type="submission" date="2021-10" db="EMBL/GenBank/DDBJ databases">
        <title>Tropical sea cucumber genome reveals ecological adaptation and Cuvierian tubules defense mechanism.</title>
        <authorList>
            <person name="Chen T."/>
        </authorList>
    </citation>
    <scope>NUCLEOTIDE SEQUENCE</scope>
    <source>
        <strain evidence="3">Nanhai2018</strain>
        <tissue evidence="3">Muscle</tissue>
    </source>
</reference>
<comment type="caution">
    <text evidence="3">The sequence shown here is derived from an EMBL/GenBank/DDBJ whole genome shotgun (WGS) entry which is preliminary data.</text>
</comment>
<dbReference type="EMBL" id="JAIZAY010000009">
    <property type="protein sequence ID" value="KAJ8036547.1"/>
    <property type="molecule type" value="Genomic_DNA"/>
</dbReference>
<name>A0A9Q1C1B3_HOLLE</name>
<gene>
    <name evidence="3" type="ORF">HOLleu_20557</name>
</gene>
<dbReference type="Proteomes" id="UP001152320">
    <property type="component" value="Chromosome 9"/>
</dbReference>